<feature type="transmembrane region" description="Helical" evidence="3">
    <location>
        <begin position="321"/>
        <end position="338"/>
    </location>
</feature>
<dbReference type="EMBL" id="JAMZEL010000015">
    <property type="protein sequence ID" value="MCP1385720.1"/>
    <property type="molecule type" value="Genomic_DNA"/>
</dbReference>
<reference evidence="5 6" key="1">
    <citation type="submission" date="2022-06" db="EMBL/GenBank/DDBJ databases">
        <title>Runella sp. S5 genome sequencing.</title>
        <authorList>
            <person name="Park S."/>
        </authorList>
    </citation>
    <scope>NUCLEOTIDE SEQUENCE [LARGE SCALE GENOMIC DNA]</scope>
    <source>
        <strain evidence="5 6">S5</strain>
    </source>
</reference>
<dbReference type="InterPro" id="IPR052173">
    <property type="entry name" value="Beta-lactam_resp_regulator"/>
</dbReference>
<organism evidence="5 6">
    <name type="scientific">Runella salmonicolor</name>
    <dbReference type="NCBI Taxonomy" id="2950278"/>
    <lineage>
        <taxon>Bacteria</taxon>
        <taxon>Pseudomonadati</taxon>
        <taxon>Bacteroidota</taxon>
        <taxon>Cytophagia</taxon>
        <taxon>Cytophagales</taxon>
        <taxon>Spirosomataceae</taxon>
        <taxon>Runella</taxon>
    </lineage>
</organism>
<feature type="compositionally biased region" description="Pro residues" evidence="2">
    <location>
        <begin position="683"/>
        <end position="692"/>
    </location>
</feature>
<keyword evidence="6" id="KW-1185">Reference proteome</keyword>
<keyword evidence="3" id="KW-1133">Transmembrane helix</keyword>
<dbReference type="RefSeq" id="WP_253532245.1">
    <property type="nucleotide sequence ID" value="NZ_JAMZEL010000015.1"/>
</dbReference>
<sequence>MKLFSLSSEPVIEAFGWMLLHAVWQGFAIALVAAGILFLLRRKASYSRYWTGIGALLIQVVASAGTFALYYQPRVLQASLPKVTQFAQPLMTKGSQVMISLPWYKQTLWFLQSHLETIVLFWVIGASVLLLRLVGSWVYVQQLKAEGIRLTESGIQDMFRRIATALNIRSTVHLFESVRVSTPVVIGFIRPVVLLPVGLATGLSVKQIEAILAHELAHVKRYDYLVNLLQSLVEVVYFFHPALWWVSSRVRIEREHCCDDVAIQICGDKVAFARALAEVEAFRQSPALAMAFASKRGVMLQRVRRVLGVPEKPQQRMSPNALVLLVLLVFGVSVYAFQPQDKPKAPKTKNISHTSKDAKIELDENGKLTKVTWRQRPLTAEEVVELQKLKDKLDNGEITLESIKNAEQKAILARLTDAETGLHQGMAALANGLSHIDFENISITDDQLDAISEQALADAQPIVDAIAVAFSDTIDERKMQYHHRRMDSLNRLMEPQHQKMEALRLEMEQHEFKTSELERKMEVLEWKKNKAADERNQVLEKRNKVMYQEGQKVKKSAAEVEKEIDELENQIKQRETQMQQLNQQLGELRLQLKTVRKPVEELENQMRELEELNEKYSREIDFHAVEMSRAYPPPPPPPVEPARARVPRKISPPPPPAEPAPRVGTQTPKAVRPPTRVGQPVAPVTPTPPRKK</sequence>
<keyword evidence="5" id="KW-0482">Metalloprotease</keyword>
<evidence type="ECO:0000313" key="5">
    <source>
        <dbReference type="EMBL" id="MCP1385720.1"/>
    </source>
</evidence>
<dbReference type="Proteomes" id="UP001204772">
    <property type="component" value="Unassembled WGS sequence"/>
</dbReference>
<dbReference type="PANTHER" id="PTHR34978:SF3">
    <property type="entry name" value="SLR0241 PROTEIN"/>
    <property type="match status" value="1"/>
</dbReference>
<dbReference type="EC" id="3.4.24.-" evidence="5"/>
<feature type="domain" description="Peptidase M56" evidence="4">
    <location>
        <begin position="110"/>
        <end position="285"/>
    </location>
</feature>
<keyword evidence="1" id="KW-0175">Coiled coil</keyword>
<dbReference type="InterPro" id="IPR008756">
    <property type="entry name" value="Peptidase_M56"/>
</dbReference>
<protein>
    <submittedName>
        <fullName evidence="5">M48 family metalloprotease</fullName>
        <ecNumber evidence="5">3.4.24.-</ecNumber>
    </submittedName>
</protein>
<dbReference type="PANTHER" id="PTHR34978">
    <property type="entry name" value="POSSIBLE SENSOR-TRANSDUCER PROTEIN BLAR"/>
    <property type="match status" value="1"/>
</dbReference>
<evidence type="ECO:0000259" key="4">
    <source>
        <dbReference type="Pfam" id="PF05569"/>
    </source>
</evidence>
<feature type="region of interest" description="Disordered" evidence="2">
    <location>
        <begin position="628"/>
        <end position="692"/>
    </location>
</feature>
<evidence type="ECO:0000256" key="2">
    <source>
        <dbReference type="SAM" id="MobiDB-lite"/>
    </source>
</evidence>
<feature type="transmembrane region" description="Helical" evidence="3">
    <location>
        <begin position="52"/>
        <end position="71"/>
    </location>
</feature>
<keyword evidence="5" id="KW-0645">Protease</keyword>
<feature type="compositionally biased region" description="Pro residues" evidence="2">
    <location>
        <begin position="650"/>
        <end position="659"/>
    </location>
</feature>
<gene>
    <name evidence="5" type="ORF">NCI00_24995</name>
</gene>
<dbReference type="SUPFAM" id="SSF57997">
    <property type="entry name" value="Tropomyosin"/>
    <property type="match status" value="1"/>
</dbReference>
<feature type="transmembrane region" description="Helical" evidence="3">
    <location>
        <begin position="15"/>
        <end position="40"/>
    </location>
</feature>
<comment type="caution">
    <text evidence="5">The sequence shown here is derived from an EMBL/GenBank/DDBJ whole genome shotgun (WGS) entry which is preliminary data.</text>
</comment>
<name>A0ABT1FVC4_9BACT</name>
<dbReference type="Pfam" id="PF05569">
    <property type="entry name" value="Peptidase_M56"/>
    <property type="match status" value="1"/>
</dbReference>
<evidence type="ECO:0000256" key="3">
    <source>
        <dbReference type="SAM" id="Phobius"/>
    </source>
</evidence>
<feature type="compositionally biased region" description="Pro residues" evidence="2">
    <location>
        <begin position="631"/>
        <end position="640"/>
    </location>
</feature>
<evidence type="ECO:0000313" key="6">
    <source>
        <dbReference type="Proteomes" id="UP001204772"/>
    </source>
</evidence>
<dbReference type="CDD" id="cd07341">
    <property type="entry name" value="M56_BlaR1_MecR1_like"/>
    <property type="match status" value="1"/>
</dbReference>
<keyword evidence="3" id="KW-0472">Membrane</keyword>
<keyword evidence="3" id="KW-0812">Transmembrane</keyword>
<dbReference type="Gene3D" id="3.30.2010.10">
    <property type="entry name" value="Metalloproteases ('zincins'), catalytic domain"/>
    <property type="match status" value="1"/>
</dbReference>
<accession>A0ABT1FVC4</accession>
<feature type="coiled-coil region" evidence="1">
    <location>
        <begin position="500"/>
        <end position="626"/>
    </location>
</feature>
<keyword evidence="5" id="KW-0378">Hydrolase</keyword>
<evidence type="ECO:0000256" key="1">
    <source>
        <dbReference type="SAM" id="Coils"/>
    </source>
</evidence>
<proteinExistence type="predicted"/>
<dbReference type="GO" id="GO:0008237">
    <property type="term" value="F:metallopeptidase activity"/>
    <property type="evidence" value="ECO:0007669"/>
    <property type="project" value="UniProtKB-KW"/>
</dbReference>
<feature type="transmembrane region" description="Helical" evidence="3">
    <location>
        <begin position="118"/>
        <end position="140"/>
    </location>
</feature>